<keyword evidence="7" id="KW-0472">Membrane</keyword>
<dbReference type="AlphaFoldDB" id="A0A485KPN7"/>
<evidence type="ECO:0000256" key="2">
    <source>
        <dbReference type="ARBA" id="ARBA00022816"/>
    </source>
</evidence>
<dbReference type="EMBL" id="CAADRA010005200">
    <property type="protein sequence ID" value="VFT86891.1"/>
    <property type="molecule type" value="Genomic_DNA"/>
</dbReference>
<comment type="subcellular location">
    <subcellularLocation>
        <location evidence="7">Nucleus</location>
        <location evidence="7">Nuclear pore complex</location>
    </subcellularLocation>
    <subcellularLocation>
        <location evidence="7">Nucleus membrane</location>
    </subcellularLocation>
</comment>
<dbReference type="Gene3D" id="1.20.190.50">
    <property type="match status" value="1"/>
</dbReference>
<sequence length="1023" mass="116939">MADTSKRTNDLILAAESSLALLAELDKDDQERFNDEFDMDTSHPMESENNELLPEGNPSPLNHSTLDYLGIMGTSSVEKSVLDGLAHVKVQFPDRSVEYVDVRASSTTVGETLALAWKKRHHTIKFLDKKKMRGVFQGQEVANDWLLLDCGLALEGILQLHMAPSIDQWKATAPPSFFGDLSISSISSAYNVESEGTTLSDKGVSKIVGTKPAEWMEQQIRPEEYDFANALEEFYLKFDMEPEPNALCQKILMDYIDILQNQIEKKERSTTTPFQLHALSAQGAPDTNLCEELRHERNTWRLLFDLRSLSMNFKSSDFSAESLPLDYQTTEMDAIATLERSSQYYALQKTVLNWLEFVASEHVSSTSERRNMHSRTLRHMKQRSTSVSMDPDGTLREGDCHLDDDDAEDEFDLLKSVWLMIRAGKTKEASNLCIQLGQPWRAATLCGNEICGSCENDDSQTNRWGNPFRMLWKQMCWQFAEAPLNEKNKLSKNKSLEAREYESMVYASLSGHANVLLHSPLCESWEDHCWALLQAAMNFQQDELLLRLLKLKLKSTQLITENKSDYLQIYEAFMEQTKPIIRFNSGLNTLFDEIAVSSSNVVREQADHPHRRIQSKLVTSDIDSIVSNILKAYYAEDQSDFSWDLNLESTTVTNNLPPQLLRFAAHFVLFMSITGESFDVTTGYLIQKAYIRHLIKHAHHKLVALYASRLPDEGRESIYVQLLTSLRDKDARNRCLKSIAKYCSSQMLSQITKQAVELIFQKDSDQDTRIEALELLCFDPTHRAELLRQVNCLSRQFIAEDKQNFLKPLLHAIPVDSLTIIKDSCRRHFEETSTDGLSFCWRQYLQDHAQMEQAIREFLSWKSFVDATEAYENWRDCMGQAHHGKTCYAEEECTVKELTFQATKAISALFSVLQFEGGWLQGCVEGMISMRSIQSTCIPFVCFSLHRVCADSIEWMSKLQYYQPAAKSEISYILALKAMQLSHVVANEQYKVYQAFSKDQMKYLLQLLHNSAVTIISLKNTLT</sequence>
<evidence type="ECO:0000313" key="11">
    <source>
        <dbReference type="Proteomes" id="UP000332933"/>
    </source>
</evidence>
<keyword evidence="3" id="KW-0653">Protein transport</keyword>
<evidence type="ECO:0000256" key="8">
    <source>
        <dbReference type="SAM" id="MobiDB-lite"/>
    </source>
</evidence>
<keyword evidence="6 7" id="KW-0539">Nucleus</keyword>
<evidence type="ECO:0000256" key="1">
    <source>
        <dbReference type="ARBA" id="ARBA00022448"/>
    </source>
</evidence>
<dbReference type="GO" id="GO:0000973">
    <property type="term" value="P:post-transcriptional tethering of RNA polymerase II gene DNA at nuclear periphery"/>
    <property type="evidence" value="ECO:0007669"/>
    <property type="project" value="TreeGrafter"/>
</dbReference>
<feature type="region of interest" description="Disordered" evidence="8">
    <location>
        <begin position="368"/>
        <end position="393"/>
    </location>
</feature>
<dbReference type="OrthoDB" id="3098at2759"/>
<feature type="region of interest" description="Disordered" evidence="8">
    <location>
        <begin position="37"/>
        <end position="57"/>
    </location>
</feature>
<evidence type="ECO:0000256" key="6">
    <source>
        <dbReference type="ARBA" id="ARBA00023242"/>
    </source>
</evidence>
<evidence type="ECO:0000256" key="4">
    <source>
        <dbReference type="ARBA" id="ARBA00023010"/>
    </source>
</evidence>
<evidence type="ECO:0000256" key="3">
    <source>
        <dbReference type="ARBA" id="ARBA00022927"/>
    </source>
</evidence>
<dbReference type="EMBL" id="VJMH01005179">
    <property type="protein sequence ID" value="KAF0699405.1"/>
    <property type="molecule type" value="Genomic_DNA"/>
</dbReference>
<comment type="function">
    <text evidence="7">Functions as a component of the nuclear pore complex (NPC).</text>
</comment>
<dbReference type="Gene3D" id="1.10.3450.20">
    <property type="match status" value="1"/>
</dbReference>
<dbReference type="Proteomes" id="UP000332933">
    <property type="component" value="Unassembled WGS sequence"/>
</dbReference>
<keyword evidence="11" id="KW-1185">Reference proteome</keyword>
<evidence type="ECO:0000256" key="5">
    <source>
        <dbReference type="ARBA" id="ARBA00023132"/>
    </source>
</evidence>
<dbReference type="PANTHER" id="PTHR13003:SF2">
    <property type="entry name" value="NUCLEAR PORE COMPLEX PROTEIN NUP107"/>
    <property type="match status" value="1"/>
</dbReference>
<gene>
    <name evidence="10" type="primary">Aste57867_10013</name>
    <name evidence="9" type="ORF">As57867_009974</name>
    <name evidence="10" type="ORF">ASTE57867_10013</name>
</gene>
<comment type="similarity">
    <text evidence="7">Belongs to the nucleoporin Nup84/Nup107 family.</text>
</comment>
<dbReference type="GO" id="GO:0006406">
    <property type="term" value="P:mRNA export from nucleus"/>
    <property type="evidence" value="ECO:0007669"/>
    <property type="project" value="TreeGrafter"/>
</dbReference>
<evidence type="ECO:0000256" key="7">
    <source>
        <dbReference type="RuleBase" id="RU365072"/>
    </source>
</evidence>
<reference evidence="9" key="2">
    <citation type="submission" date="2019-06" db="EMBL/GenBank/DDBJ databases">
        <title>Genomics analysis of Aphanomyces spp. identifies a new class of oomycete effector associated with host adaptation.</title>
        <authorList>
            <person name="Gaulin E."/>
        </authorList>
    </citation>
    <scope>NUCLEOTIDE SEQUENCE</scope>
    <source>
        <strain evidence="9">CBS 578.67</strain>
    </source>
</reference>
<keyword evidence="2" id="KW-0509">mRNA transport</keyword>
<dbReference type="GO" id="GO:0031080">
    <property type="term" value="C:nuclear pore outer ring"/>
    <property type="evidence" value="ECO:0007669"/>
    <property type="project" value="TreeGrafter"/>
</dbReference>
<accession>A0A485KPN7</accession>
<proteinExistence type="inferred from homology"/>
<keyword evidence="5 7" id="KW-0906">Nuclear pore complex</keyword>
<name>A0A485KPN7_9STRA</name>
<dbReference type="PANTHER" id="PTHR13003">
    <property type="entry name" value="NUP107-RELATED"/>
    <property type="match status" value="1"/>
</dbReference>
<organism evidence="10 11">
    <name type="scientific">Aphanomyces stellatus</name>
    <dbReference type="NCBI Taxonomy" id="120398"/>
    <lineage>
        <taxon>Eukaryota</taxon>
        <taxon>Sar</taxon>
        <taxon>Stramenopiles</taxon>
        <taxon>Oomycota</taxon>
        <taxon>Saprolegniomycetes</taxon>
        <taxon>Saprolegniales</taxon>
        <taxon>Verrucalvaceae</taxon>
        <taxon>Aphanomyces</taxon>
    </lineage>
</organism>
<evidence type="ECO:0000313" key="9">
    <source>
        <dbReference type="EMBL" id="KAF0699405.1"/>
    </source>
</evidence>
<feature type="compositionally biased region" description="Basic and acidic residues" evidence="8">
    <location>
        <begin position="37"/>
        <end position="46"/>
    </location>
</feature>
<keyword evidence="1 7" id="KW-0813">Transport</keyword>
<dbReference type="GO" id="GO:0031965">
    <property type="term" value="C:nuclear membrane"/>
    <property type="evidence" value="ECO:0007669"/>
    <property type="project" value="UniProtKB-SubCell"/>
</dbReference>
<dbReference type="InterPro" id="IPR007252">
    <property type="entry name" value="Nup84/Nup107"/>
</dbReference>
<keyword evidence="4 7" id="KW-0811">Translocation</keyword>
<dbReference type="Pfam" id="PF04121">
    <property type="entry name" value="Nup84_Nup100"/>
    <property type="match status" value="1"/>
</dbReference>
<reference evidence="10 11" key="1">
    <citation type="submission" date="2019-03" db="EMBL/GenBank/DDBJ databases">
        <authorList>
            <person name="Gaulin E."/>
            <person name="Dumas B."/>
        </authorList>
    </citation>
    <scope>NUCLEOTIDE SEQUENCE [LARGE SCALE GENOMIC DNA]</scope>
    <source>
        <strain evidence="10">CBS 568.67</strain>
    </source>
</reference>
<evidence type="ECO:0000313" key="10">
    <source>
        <dbReference type="EMBL" id="VFT86891.1"/>
    </source>
</evidence>
<feature type="compositionally biased region" description="Basic residues" evidence="8">
    <location>
        <begin position="372"/>
        <end position="382"/>
    </location>
</feature>
<comment type="subunit">
    <text evidence="7">Part of the nuclear pore complex (NPC).</text>
</comment>
<protein>
    <recommendedName>
        <fullName evidence="7">Nuclear pore complex protein</fullName>
    </recommendedName>
</protein>
<dbReference type="GO" id="GO:0006606">
    <property type="term" value="P:protein import into nucleus"/>
    <property type="evidence" value="ECO:0007669"/>
    <property type="project" value="TreeGrafter"/>
</dbReference>
<dbReference type="GO" id="GO:0017056">
    <property type="term" value="F:structural constituent of nuclear pore"/>
    <property type="evidence" value="ECO:0007669"/>
    <property type="project" value="UniProtKB-UniRule"/>
</dbReference>